<evidence type="ECO:0000256" key="1">
    <source>
        <dbReference type="SAM" id="MobiDB-lite"/>
    </source>
</evidence>
<sequence length="189" mass="18894">MEDDRRPSGPGDPSSPASPGQYDDHADSPEPGATTHDAAPDSGAGGQQSSVPASEPRRAGFGDDGTAREPGTAPGPESQAPGTTGWRPASPSSPYTIPTAASQAPSTDDASWQQSQPAGDPFTAAAGGYPYTREPSSPAPEAPLDDTASTGDAPGYGGAEPSGHPHYDGDPSTTGGYTYGSTSTVYNDT</sequence>
<comment type="caution">
    <text evidence="2">The sequence shown here is derived from an EMBL/GenBank/DDBJ whole genome shotgun (WGS) entry which is preliminary data.</text>
</comment>
<accession>A0A0C2JHN9</accession>
<feature type="compositionally biased region" description="Polar residues" evidence="1">
    <location>
        <begin position="90"/>
        <end position="117"/>
    </location>
</feature>
<evidence type="ECO:0000313" key="2">
    <source>
        <dbReference type="EMBL" id="KIH96502.1"/>
    </source>
</evidence>
<keyword evidence="3" id="KW-1185">Reference proteome</keyword>
<feature type="compositionally biased region" description="Low complexity" evidence="1">
    <location>
        <begin position="172"/>
        <end position="189"/>
    </location>
</feature>
<name>A0A0C2JHN9_9ACTN</name>
<dbReference type="AlphaFoldDB" id="A0A0C2JHN9"/>
<reference evidence="3" key="1">
    <citation type="journal article" date="2015" name="Chem. Biol.">
        <title>Structure, bioactivity, and resistance mechanism of streptomonomicin, an unusual lasso Peptide from an understudied halophilic actinomycete.</title>
        <authorList>
            <person name="Metelev M."/>
            <person name="Tietz J.I."/>
            <person name="Melby J.O."/>
            <person name="Blair P.M."/>
            <person name="Zhu L."/>
            <person name="Livnat I."/>
            <person name="Severinov K."/>
            <person name="Mitchell D.A."/>
        </authorList>
    </citation>
    <scope>NUCLEOTIDE SEQUENCE [LARGE SCALE GENOMIC DNA]</scope>
    <source>
        <strain evidence="3">YIM 90003</strain>
    </source>
</reference>
<gene>
    <name evidence="2" type="ORF">LP52_24665</name>
</gene>
<evidence type="ECO:0000313" key="3">
    <source>
        <dbReference type="Proteomes" id="UP000031675"/>
    </source>
</evidence>
<protein>
    <submittedName>
        <fullName evidence="2">Uncharacterized protein</fullName>
    </submittedName>
</protein>
<feature type="compositionally biased region" description="Basic and acidic residues" evidence="1">
    <location>
        <begin position="55"/>
        <end position="67"/>
    </location>
</feature>
<dbReference type="Proteomes" id="UP000031675">
    <property type="component" value="Unassembled WGS sequence"/>
</dbReference>
<feature type="region of interest" description="Disordered" evidence="1">
    <location>
        <begin position="1"/>
        <end position="189"/>
    </location>
</feature>
<organism evidence="2 3">
    <name type="scientific">Streptomonospora alba</name>
    <dbReference type="NCBI Taxonomy" id="183763"/>
    <lineage>
        <taxon>Bacteria</taxon>
        <taxon>Bacillati</taxon>
        <taxon>Actinomycetota</taxon>
        <taxon>Actinomycetes</taxon>
        <taxon>Streptosporangiales</taxon>
        <taxon>Nocardiopsidaceae</taxon>
        <taxon>Streptomonospora</taxon>
    </lineage>
</organism>
<feature type="non-terminal residue" evidence="2">
    <location>
        <position position="189"/>
    </location>
</feature>
<feature type="compositionally biased region" description="Low complexity" evidence="1">
    <location>
        <begin position="8"/>
        <end position="20"/>
    </location>
</feature>
<proteinExistence type="predicted"/>
<dbReference type="EMBL" id="JROO01000063">
    <property type="protein sequence ID" value="KIH96502.1"/>
    <property type="molecule type" value="Genomic_DNA"/>
</dbReference>